<dbReference type="STRING" id="926566.Terro_0556"/>
<keyword evidence="8" id="KW-1185">Reference proteome</keyword>
<evidence type="ECO:0000256" key="3">
    <source>
        <dbReference type="ARBA" id="ARBA00022676"/>
    </source>
</evidence>
<dbReference type="KEGG" id="trs:Terro_0556"/>
<dbReference type="PANTHER" id="PTHR43646">
    <property type="entry name" value="GLYCOSYLTRANSFERASE"/>
    <property type="match status" value="1"/>
</dbReference>
<dbReference type="HOGENOM" id="CLU_025996_17_1_0"/>
<evidence type="ECO:0000256" key="4">
    <source>
        <dbReference type="ARBA" id="ARBA00022679"/>
    </source>
</evidence>
<keyword evidence="3" id="KW-0328">Glycosyltransferase</keyword>
<evidence type="ECO:0000313" key="8">
    <source>
        <dbReference type="Proteomes" id="UP000006056"/>
    </source>
</evidence>
<evidence type="ECO:0000256" key="5">
    <source>
        <dbReference type="ARBA" id="ARBA00023136"/>
    </source>
</evidence>
<dbReference type="InterPro" id="IPR029044">
    <property type="entry name" value="Nucleotide-diphossugar_trans"/>
</dbReference>
<dbReference type="EMBL" id="CP003379">
    <property type="protein sequence ID" value="AFL86896.1"/>
    <property type="molecule type" value="Genomic_DNA"/>
</dbReference>
<dbReference type="GO" id="GO:0016757">
    <property type="term" value="F:glycosyltransferase activity"/>
    <property type="evidence" value="ECO:0007669"/>
    <property type="project" value="UniProtKB-KW"/>
</dbReference>
<dbReference type="CDD" id="cd00761">
    <property type="entry name" value="Glyco_tranf_GTA_type"/>
    <property type="match status" value="1"/>
</dbReference>
<evidence type="ECO:0000313" key="7">
    <source>
        <dbReference type="EMBL" id="AFL86896.1"/>
    </source>
</evidence>
<organism evidence="7 8">
    <name type="scientific">Terriglobus roseus (strain DSM 18391 / NRRL B-41598 / KBS 63)</name>
    <dbReference type="NCBI Taxonomy" id="926566"/>
    <lineage>
        <taxon>Bacteria</taxon>
        <taxon>Pseudomonadati</taxon>
        <taxon>Acidobacteriota</taxon>
        <taxon>Terriglobia</taxon>
        <taxon>Terriglobales</taxon>
        <taxon>Acidobacteriaceae</taxon>
        <taxon>Terriglobus</taxon>
    </lineage>
</organism>
<keyword evidence="2" id="KW-1003">Cell membrane</keyword>
<evidence type="ECO:0000259" key="6">
    <source>
        <dbReference type="Pfam" id="PF00535"/>
    </source>
</evidence>
<dbReference type="PATRIC" id="fig|926566.3.peg.552"/>
<dbReference type="Proteomes" id="UP000006056">
    <property type="component" value="Chromosome"/>
</dbReference>
<dbReference type="OrthoDB" id="9777873at2"/>
<reference evidence="7 8" key="1">
    <citation type="submission" date="2012-06" db="EMBL/GenBank/DDBJ databases">
        <title>Complete genome of Terriglobus roseus DSM 18391.</title>
        <authorList>
            <consortium name="US DOE Joint Genome Institute (JGI-PGF)"/>
            <person name="Lucas S."/>
            <person name="Copeland A."/>
            <person name="Lapidus A."/>
            <person name="Glavina del Rio T."/>
            <person name="Dalin E."/>
            <person name="Tice H."/>
            <person name="Bruce D."/>
            <person name="Goodwin L."/>
            <person name="Pitluck S."/>
            <person name="Peters L."/>
            <person name="Mikhailova N."/>
            <person name="Munk A.C.C."/>
            <person name="Kyrpides N."/>
            <person name="Mavromatis K."/>
            <person name="Ivanova N."/>
            <person name="Brettin T."/>
            <person name="Detter J.C."/>
            <person name="Han C."/>
            <person name="Larimer F."/>
            <person name="Land M."/>
            <person name="Hauser L."/>
            <person name="Markowitz V."/>
            <person name="Cheng J.-F."/>
            <person name="Hugenholtz P."/>
            <person name="Woyke T."/>
            <person name="Wu D."/>
            <person name="Brambilla E."/>
            <person name="Klenk H.-P."/>
            <person name="Eisen J.A."/>
        </authorList>
    </citation>
    <scope>NUCLEOTIDE SEQUENCE [LARGE SCALE GENOMIC DNA]</scope>
    <source>
        <strain evidence="8">DSM 18391 / NRRL B-41598 / KBS 63</strain>
    </source>
</reference>
<dbReference type="InterPro" id="IPR001173">
    <property type="entry name" value="Glyco_trans_2-like"/>
</dbReference>
<protein>
    <submittedName>
        <fullName evidence="7">Glycosyl transferase</fullName>
    </submittedName>
</protein>
<accession>I3ZCC8</accession>
<dbReference type="GO" id="GO:0005886">
    <property type="term" value="C:plasma membrane"/>
    <property type="evidence" value="ECO:0007669"/>
    <property type="project" value="UniProtKB-SubCell"/>
</dbReference>
<dbReference type="Gene3D" id="3.90.550.10">
    <property type="entry name" value="Spore Coat Polysaccharide Biosynthesis Protein SpsA, Chain A"/>
    <property type="match status" value="1"/>
</dbReference>
<dbReference type="PANTHER" id="PTHR43646:SF2">
    <property type="entry name" value="GLYCOSYLTRANSFERASE 2-LIKE DOMAIN-CONTAINING PROTEIN"/>
    <property type="match status" value="1"/>
</dbReference>
<keyword evidence="4 7" id="KW-0808">Transferase</keyword>
<dbReference type="SUPFAM" id="SSF53448">
    <property type="entry name" value="Nucleotide-diphospho-sugar transferases"/>
    <property type="match status" value="1"/>
</dbReference>
<name>I3ZCC8_TERRK</name>
<gene>
    <name evidence="7" type="ordered locus">Terro_0556</name>
</gene>
<evidence type="ECO:0000256" key="2">
    <source>
        <dbReference type="ARBA" id="ARBA00022475"/>
    </source>
</evidence>
<dbReference type="eggNOG" id="COG1215">
    <property type="taxonomic scope" value="Bacteria"/>
</dbReference>
<dbReference type="Pfam" id="PF00535">
    <property type="entry name" value="Glycos_transf_2"/>
    <property type="match status" value="1"/>
</dbReference>
<dbReference type="AlphaFoldDB" id="I3ZCC8"/>
<sequence length="242" mass="26264">MITPWHMAVLIPARNEELLLPRCLRSVAAACAVLPAGVTSDIIVVSDGSTDTTADLARAMLQHTCGRVLEVDAGNVGLARALAAETALTRHRGNPWRCWLANTDADCEVPQNWLLDHLSLARRGYTAVAGIVDVDCFVEHREHVETRFRVTYQINDDGTHPHVHGANLGVRADAYMLAGGWNALETAEDHDLWARLRTAGTHLSDARLRVVTSGRRVGRAPLGFAGALAKHNEFIADSENAA</sequence>
<evidence type="ECO:0000256" key="1">
    <source>
        <dbReference type="ARBA" id="ARBA00004236"/>
    </source>
</evidence>
<keyword evidence="5" id="KW-0472">Membrane</keyword>
<proteinExistence type="predicted"/>
<comment type="subcellular location">
    <subcellularLocation>
        <location evidence="1">Cell membrane</location>
    </subcellularLocation>
</comment>
<feature type="domain" description="Glycosyltransferase 2-like" evidence="6">
    <location>
        <begin position="9"/>
        <end position="175"/>
    </location>
</feature>